<evidence type="ECO:0000256" key="1">
    <source>
        <dbReference type="SAM" id="MobiDB-lite"/>
    </source>
</evidence>
<evidence type="ECO:0000256" key="2">
    <source>
        <dbReference type="SAM" id="SignalP"/>
    </source>
</evidence>
<feature type="compositionally biased region" description="Low complexity" evidence="1">
    <location>
        <begin position="46"/>
        <end position="66"/>
    </location>
</feature>
<dbReference type="EMBL" id="FOXO01000016">
    <property type="protein sequence ID" value="SFQ04643.1"/>
    <property type="molecule type" value="Genomic_DNA"/>
</dbReference>
<evidence type="ECO:0008006" key="5">
    <source>
        <dbReference type="Google" id="ProtNLM"/>
    </source>
</evidence>
<dbReference type="OrthoDB" id="1997149at2"/>
<sequence length="333" mass="36319">MKRNQKMAGIAIAAVAAAMVMTGCGAKETENATWNSIENPTESKAENTTGKTTETASESTAENVTENGAGSAVENTDGQTYAEVENGTAKVKYTGKGDVLGYLELSQVLTVGESYTISEICDALKQIEDFQQDAEITYSKVDCGSDGEEELLVEAQLGAGFGLDMIIKKINDEYVICYDQSTTERSYVTVNADGTIESGGASAANIHDVDYAYVDASGEYKFFYGVSETLSLLETYDIYKGDSVTKISTQGIDAEHMAVLEYYFEQNYEERNSFYSFYTFDDSYNVVETDEGKANIAELGVRFKDEGFLIYDSDGINAVLNERAQEIGYPGSF</sequence>
<dbReference type="RefSeq" id="WP_074888645.1">
    <property type="nucleotide sequence ID" value="NZ_FOXO01000016.1"/>
</dbReference>
<name>A0A1I5VAU6_9FIRM</name>
<dbReference type="AlphaFoldDB" id="A0A1I5VAU6"/>
<accession>A0A1I5VAU6</accession>
<reference evidence="4" key="1">
    <citation type="submission" date="2016-10" db="EMBL/GenBank/DDBJ databases">
        <authorList>
            <person name="Varghese N."/>
            <person name="Submissions S."/>
        </authorList>
    </citation>
    <scope>NUCLEOTIDE SEQUENCE [LARGE SCALE GENOMIC DNA]</scope>
    <source>
        <strain evidence="4">P18</strain>
    </source>
</reference>
<gene>
    <name evidence="3" type="ORF">SAMN04487928_11656</name>
</gene>
<protein>
    <recommendedName>
        <fullName evidence="5">DUF4340 domain-containing protein</fullName>
    </recommendedName>
</protein>
<evidence type="ECO:0000313" key="3">
    <source>
        <dbReference type="EMBL" id="SFQ04643.1"/>
    </source>
</evidence>
<feature type="signal peptide" evidence="2">
    <location>
        <begin position="1"/>
        <end position="26"/>
    </location>
</feature>
<organism evidence="3 4">
    <name type="scientific">Butyrivibrio proteoclasticus</name>
    <dbReference type="NCBI Taxonomy" id="43305"/>
    <lineage>
        <taxon>Bacteria</taxon>
        <taxon>Bacillati</taxon>
        <taxon>Bacillota</taxon>
        <taxon>Clostridia</taxon>
        <taxon>Lachnospirales</taxon>
        <taxon>Lachnospiraceae</taxon>
        <taxon>Butyrivibrio</taxon>
    </lineage>
</organism>
<feature type="chain" id="PRO_5010384903" description="DUF4340 domain-containing protein" evidence="2">
    <location>
        <begin position="27"/>
        <end position="333"/>
    </location>
</feature>
<proteinExistence type="predicted"/>
<dbReference type="Proteomes" id="UP000182624">
    <property type="component" value="Unassembled WGS sequence"/>
</dbReference>
<dbReference type="PROSITE" id="PS51257">
    <property type="entry name" value="PROKAR_LIPOPROTEIN"/>
    <property type="match status" value="1"/>
</dbReference>
<feature type="region of interest" description="Disordered" evidence="1">
    <location>
        <begin position="35"/>
        <end position="74"/>
    </location>
</feature>
<evidence type="ECO:0000313" key="4">
    <source>
        <dbReference type="Proteomes" id="UP000182624"/>
    </source>
</evidence>
<keyword evidence="4" id="KW-1185">Reference proteome</keyword>
<keyword evidence="2" id="KW-0732">Signal</keyword>